<evidence type="ECO:0000313" key="4">
    <source>
        <dbReference type="Proteomes" id="UP001611580"/>
    </source>
</evidence>
<dbReference type="InterPro" id="IPR009597">
    <property type="entry name" value="DUF1206"/>
</dbReference>
<dbReference type="EMBL" id="JBIRYI010000021">
    <property type="protein sequence ID" value="MFI2490158.1"/>
    <property type="molecule type" value="Genomic_DNA"/>
</dbReference>
<keyword evidence="4" id="KW-1185">Reference proteome</keyword>
<keyword evidence="1" id="KW-1133">Transmembrane helix</keyword>
<reference evidence="3 4" key="1">
    <citation type="submission" date="2024-10" db="EMBL/GenBank/DDBJ databases">
        <title>The Natural Products Discovery Center: Release of the First 8490 Sequenced Strains for Exploring Actinobacteria Biosynthetic Diversity.</title>
        <authorList>
            <person name="Kalkreuter E."/>
            <person name="Kautsar S.A."/>
            <person name="Yang D."/>
            <person name="Bader C.D."/>
            <person name="Teijaro C.N."/>
            <person name="Fluegel L."/>
            <person name="Davis C.M."/>
            <person name="Simpson J.R."/>
            <person name="Lauterbach L."/>
            <person name="Steele A.D."/>
            <person name="Gui C."/>
            <person name="Meng S."/>
            <person name="Li G."/>
            <person name="Viehrig K."/>
            <person name="Ye F."/>
            <person name="Su P."/>
            <person name="Kiefer A.F."/>
            <person name="Nichols A."/>
            <person name="Cepeda A.J."/>
            <person name="Yan W."/>
            <person name="Fan B."/>
            <person name="Jiang Y."/>
            <person name="Adhikari A."/>
            <person name="Zheng C.-J."/>
            <person name="Schuster L."/>
            <person name="Cowan T.M."/>
            <person name="Smanski M.J."/>
            <person name="Chevrette M.G."/>
            <person name="De Carvalho L.P.S."/>
            <person name="Shen B."/>
        </authorList>
    </citation>
    <scope>NUCLEOTIDE SEQUENCE [LARGE SCALE GENOMIC DNA]</scope>
    <source>
        <strain evidence="3 4">NPDC019481</strain>
    </source>
</reference>
<feature type="domain" description="DUF1206" evidence="2">
    <location>
        <begin position="28"/>
        <end position="94"/>
    </location>
</feature>
<organism evidence="3 4">
    <name type="scientific">Promicromonospora kroppenstedtii</name>
    <dbReference type="NCBI Taxonomy" id="440482"/>
    <lineage>
        <taxon>Bacteria</taxon>
        <taxon>Bacillati</taxon>
        <taxon>Actinomycetota</taxon>
        <taxon>Actinomycetes</taxon>
        <taxon>Micrococcales</taxon>
        <taxon>Promicromonosporaceae</taxon>
        <taxon>Promicromonospora</taxon>
    </lineage>
</organism>
<evidence type="ECO:0000256" key="1">
    <source>
        <dbReference type="SAM" id="Phobius"/>
    </source>
</evidence>
<protein>
    <submittedName>
        <fullName evidence="3">DUF1206 domain-containing protein</fullName>
    </submittedName>
</protein>
<feature type="transmembrane region" description="Helical" evidence="1">
    <location>
        <begin position="201"/>
        <end position="222"/>
    </location>
</feature>
<dbReference type="Proteomes" id="UP001611580">
    <property type="component" value="Unassembled WGS sequence"/>
</dbReference>
<dbReference type="RefSeq" id="WP_397407818.1">
    <property type="nucleotide sequence ID" value="NZ_JBIRYI010000021.1"/>
</dbReference>
<name>A0ABW7XS41_9MICO</name>
<dbReference type="Pfam" id="PF06724">
    <property type="entry name" value="DUF1206"/>
    <property type="match status" value="3"/>
</dbReference>
<feature type="transmembrane region" description="Helical" evidence="1">
    <location>
        <begin position="149"/>
        <end position="170"/>
    </location>
</feature>
<comment type="caution">
    <text evidence="3">The sequence shown here is derived from an EMBL/GenBank/DDBJ whole genome shotgun (WGS) entry which is preliminary data.</text>
</comment>
<feature type="transmembrane region" description="Helical" evidence="1">
    <location>
        <begin position="109"/>
        <end position="129"/>
    </location>
</feature>
<gene>
    <name evidence="3" type="ORF">ACH47X_24825</name>
</gene>
<feature type="domain" description="DUF1206" evidence="2">
    <location>
        <begin position="109"/>
        <end position="174"/>
    </location>
</feature>
<evidence type="ECO:0000313" key="3">
    <source>
        <dbReference type="EMBL" id="MFI2490158.1"/>
    </source>
</evidence>
<feature type="domain" description="DUF1206" evidence="2">
    <location>
        <begin position="199"/>
        <end position="267"/>
    </location>
</feature>
<feature type="transmembrane region" description="Helical" evidence="1">
    <location>
        <begin position="72"/>
        <end position="97"/>
    </location>
</feature>
<sequence length="270" mass="26897">MPKNSTTAGGAVRRAKNSRAVGGLARGGYVASGVLHLMIGWLAVQLALGESEGQADQSGAFRAVAQMPGGDVVLWLVAVGFAALAVWQLATAVVGVPNAENQLAARAKSVAKALLYGVLAVTGVRYATGAGGSGGSEESLTAKVLGMPGGAWLVGAAGLVIVGVGVYHVAKGVRKKFLEDLTGTGGGAVRPVVVRLGQAGYIAKGVALGVVGGLVVAAAVTADPEQAGGLDEALHTVRDQPYGTVLLIVVGVGIAAYGGYSFARARFARL</sequence>
<feature type="transmembrane region" description="Helical" evidence="1">
    <location>
        <begin position="23"/>
        <end position="44"/>
    </location>
</feature>
<accession>A0ABW7XS41</accession>
<proteinExistence type="predicted"/>
<keyword evidence="1" id="KW-0472">Membrane</keyword>
<evidence type="ECO:0000259" key="2">
    <source>
        <dbReference type="Pfam" id="PF06724"/>
    </source>
</evidence>
<feature type="transmembrane region" description="Helical" evidence="1">
    <location>
        <begin position="242"/>
        <end position="263"/>
    </location>
</feature>
<keyword evidence="1" id="KW-0812">Transmembrane</keyword>